<dbReference type="AlphaFoldDB" id="A0A495Y3A6"/>
<feature type="domain" description="FHA" evidence="3">
    <location>
        <begin position="118"/>
        <end position="167"/>
    </location>
</feature>
<feature type="region of interest" description="Disordered" evidence="2">
    <location>
        <begin position="39"/>
        <end position="107"/>
    </location>
</feature>
<dbReference type="InterPro" id="IPR000253">
    <property type="entry name" value="FHA_dom"/>
</dbReference>
<proteinExistence type="predicted"/>
<sequence length="190" mass="20355">MSELTLTLLRLGLLALLWLFVFSVVGVLRTDIYGTTVSRRAQRRAQKAQEKQARQAARTAPAQPLAPVAAAAASSGPAPSSPIEAHPPRRRGRRVPTTLTVTEGPLTGTSLPLRGNGILIGRNPECALVLDDDYASGRHCRLFPGSDGWLVEDLSSTNGTFIGRDRLTSPQPVEVGTTLRIGKTVLELRG</sequence>
<evidence type="ECO:0000313" key="5">
    <source>
        <dbReference type="Proteomes" id="UP000278440"/>
    </source>
</evidence>
<dbReference type="Pfam" id="PF00498">
    <property type="entry name" value="FHA"/>
    <property type="match status" value="1"/>
</dbReference>
<dbReference type="EMBL" id="RBXT01000001">
    <property type="protein sequence ID" value="RKT79696.1"/>
    <property type="molecule type" value="Genomic_DNA"/>
</dbReference>
<evidence type="ECO:0000256" key="2">
    <source>
        <dbReference type="SAM" id="MobiDB-lite"/>
    </source>
</evidence>
<evidence type="ECO:0000256" key="1">
    <source>
        <dbReference type="ARBA" id="ARBA00022553"/>
    </source>
</evidence>
<gene>
    <name evidence="4" type="ORF">DFJ68_3173</name>
</gene>
<evidence type="ECO:0000259" key="3">
    <source>
        <dbReference type="PROSITE" id="PS50006"/>
    </source>
</evidence>
<dbReference type="SMART" id="SM00240">
    <property type="entry name" value="FHA"/>
    <property type="match status" value="1"/>
</dbReference>
<keyword evidence="1" id="KW-0597">Phosphoprotein</keyword>
<name>A0A495Y3A6_9MICO</name>
<evidence type="ECO:0000313" key="4">
    <source>
        <dbReference type="EMBL" id="RKT79696.1"/>
    </source>
</evidence>
<dbReference type="Proteomes" id="UP000278440">
    <property type="component" value="Unassembled WGS sequence"/>
</dbReference>
<dbReference type="RefSeq" id="WP_121034546.1">
    <property type="nucleotide sequence ID" value="NZ_RBXT01000001.1"/>
</dbReference>
<accession>A0A495Y3A6</accession>
<comment type="caution">
    <text evidence="4">The sequence shown here is derived from an EMBL/GenBank/DDBJ whole genome shotgun (WGS) entry which is preliminary data.</text>
</comment>
<dbReference type="PROSITE" id="PS50006">
    <property type="entry name" value="FHA_DOMAIN"/>
    <property type="match status" value="1"/>
</dbReference>
<dbReference type="Gene3D" id="2.60.200.20">
    <property type="match status" value="1"/>
</dbReference>
<dbReference type="InterPro" id="IPR008984">
    <property type="entry name" value="SMAD_FHA_dom_sf"/>
</dbReference>
<dbReference type="PANTHER" id="PTHR23308">
    <property type="entry name" value="NUCLEAR INHIBITOR OF PROTEIN PHOSPHATASE-1"/>
    <property type="match status" value="1"/>
</dbReference>
<organism evidence="4 5">
    <name type="scientific">Terracoccus luteus</name>
    <dbReference type="NCBI Taxonomy" id="53356"/>
    <lineage>
        <taxon>Bacteria</taxon>
        <taxon>Bacillati</taxon>
        <taxon>Actinomycetota</taxon>
        <taxon>Actinomycetes</taxon>
        <taxon>Micrococcales</taxon>
        <taxon>Intrasporangiaceae</taxon>
        <taxon>Terracoccus</taxon>
    </lineage>
</organism>
<dbReference type="SUPFAM" id="SSF49879">
    <property type="entry name" value="SMAD/FHA domain"/>
    <property type="match status" value="1"/>
</dbReference>
<dbReference type="OrthoDB" id="277520at2"/>
<keyword evidence="5" id="KW-1185">Reference proteome</keyword>
<reference evidence="4 5" key="1">
    <citation type="submission" date="2018-10" db="EMBL/GenBank/DDBJ databases">
        <title>Sequencing the genomes of 1000 actinobacteria strains.</title>
        <authorList>
            <person name="Klenk H.-P."/>
        </authorList>
    </citation>
    <scope>NUCLEOTIDE SEQUENCE [LARGE SCALE GENOMIC DNA]</scope>
    <source>
        <strain evidence="4 5">DSM 44267</strain>
    </source>
</reference>
<feature type="compositionally biased region" description="Low complexity" evidence="2">
    <location>
        <begin position="54"/>
        <end position="82"/>
    </location>
</feature>
<dbReference type="InterPro" id="IPR050923">
    <property type="entry name" value="Cell_Proc_Reg/RNA_Proc"/>
</dbReference>
<protein>
    <submittedName>
        <fullName evidence="4">Type III secretion system (T3SS) inner membrane Yop/YscD-like protein</fullName>
    </submittedName>
</protein>